<sequence>MTILAELNKNAPTAADLHSMESYATSMEVDEDVLEGAYLMAHFRTYCENCGTDKSPQWRKGWFNDALNRPVNLCNACGLKYHKGSCCSYCKQVYGKELKPCFDWLSCVGCNRFVHRECETIHGGKENDVEYLCPSCQHGGAAPSYLERISERSTLPYSSLSRPHKSVKRCREDFESPSRIDVDQCENLDMETVANWA</sequence>
<dbReference type="Pfam" id="PF00320">
    <property type="entry name" value="GATA"/>
    <property type="match status" value="1"/>
</dbReference>
<evidence type="ECO:0000256" key="4">
    <source>
        <dbReference type="PROSITE-ProRule" id="PRU00094"/>
    </source>
</evidence>
<keyword evidence="2 4" id="KW-0863">Zinc-finger</keyword>
<proteinExistence type="evidence at transcript level"/>
<dbReference type="PROSITE" id="PS01359">
    <property type="entry name" value="ZF_PHD_1"/>
    <property type="match status" value="1"/>
</dbReference>
<dbReference type="InterPro" id="IPR000679">
    <property type="entry name" value="Znf_GATA"/>
</dbReference>
<dbReference type="SMART" id="SM00401">
    <property type="entry name" value="ZnF_GATA"/>
    <property type="match status" value="1"/>
</dbReference>
<protein>
    <submittedName>
        <fullName evidence="6">Predicted protein</fullName>
    </submittedName>
</protein>
<dbReference type="InterPro" id="IPR019786">
    <property type="entry name" value="Zinc_finger_PHD-type_CS"/>
</dbReference>
<evidence type="ECO:0000259" key="5">
    <source>
        <dbReference type="PROSITE" id="PS50114"/>
    </source>
</evidence>
<dbReference type="InterPro" id="IPR013088">
    <property type="entry name" value="Znf_NHR/GATA"/>
</dbReference>
<reference evidence="6" key="1">
    <citation type="journal article" date="2011" name="Plant Physiol.">
        <title>Comprehensive sequence analysis of 24,783 barley full-length cDNAs derived from 12 clone libraries.</title>
        <authorList>
            <person name="Matsumoto T."/>
            <person name="Tanaka T."/>
            <person name="Sakai H."/>
            <person name="Amano N."/>
            <person name="Kanamori H."/>
            <person name="Kurita K."/>
            <person name="Kikuta A."/>
            <person name="Kamiya K."/>
            <person name="Yamamoto M."/>
            <person name="Ikawa H."/>
            <person name="Fujii N."/>
            <person name="Hori K."/>
            <person name="Itoh T."/>
            <person name="Sato K."/>
        </authorList>
    </citation>
    <scope>NUCLEOTIDE SEQUENCE</scope>
</reference>
<accession>F2DJB0</accession>
<dbReference type="GO" id="GO:0008270">
    <property type="term" value="F:zinc ion binding"/>
    <property type="evidence" value="ECO:0007669"/>
    <property type="project" value="UniProtKB-KW"/>
</dbReference>
<dbReference type="SUPFAM" id="SSF57716">
    <property type="entry name" value="Glucocorticoid receptor-like (DNA-binding domain)"/>
    <property type="match status" value="1"/>
</dbReference>
<name>F2DJB0_HORVV</name>
<keyword evidence="1" id="KW-0479">Metal-binding</keyword>
<evidence type="ECO:0000256" key="1">
    <source>
        <dbReference type="ARBA" id="ARBA00022723"/>
    </source>
</evidence>
<evidence type="ECO:0000313" key="6">
    <source>
        <dbReference type="EMBL" id="BAJ95181.1"/>
    </source>
</evidence>
<dbReference type="PANTHER" id="PTHR34451">
    <property type="entry name" value="PHD FINGER FAMILY PROTEIN"/>
    <property type="match status" value="1"/>
</dbReference>
<dbReference type="PROSITE" id="PS50114">
    <property type="entry name" value="GATA_ZN_FINGER_2"/>
    <property type="match status" value="1"/>
</dbReference>
<dbReference type="GO" id="GO:0043565">
    <property type="term" value="F:sequence-specific DNA binding"/>
    <property type="evidence" value="ECO:0007669"/>
    <property type="project" value="InterPro"/>
</dbReference>
<evidence type="ECO:0000256" key="3">
    <source>
        <dbReference type="ARBA" id="ARBA00022833"/>
    </source>
</evidence>
<evidence type="ECO:0000256" key="2">
    <source>
        <dbReference type="ARBA" id="ARBA00022771"/>
    </source>
</evidence>
<dbReference type="Gene3D" id="3.30.50.10">
    <property type="entry name" value="Erythroid Transcription Factor GATA-1, subunit A"/>
    <property type="match status" value="1"/>
</dbReference>
<feature type="domain" description="GATA-type" evidence="5">
    <location>
        <begin position="47"/>
        <end position="81"/>
    </location>
</feature>
<dbReference type="PANTHER" id="PTHR34451:SF7">
    <property type="entry name" value="PHD FINGER FAMILY PROTEIN"/>
    <property type="match status" value="1"/>
</dbReference>
<keyword evidence="3" id="KW-0862">Zinc</keyword>
<organism evidence="6">
    <name type="scientific">Hordeum vulgare subsp. vulgare</name>
    <name type="common">Domesticated barley</name>
    <dbReference type="NCBI Taxonomy" id="112509"/>
    <lineage>
        <taxon>Eukaryota</taxon>
        <taxon>Viridiplantae</taxon>
        <taxon>Streptophyta</taxon>
        <taxon>Embryophyta</taxon>
        <taxon>Tracheophyta</taxon>
        <taxon>Spermatophyta</taxon>
        <taxon>Magnoliopsida</taxon>
        <taxon>Liliopsida</taxon>
        <taxon>Poales</taxon>
        <taxon>Poaceae</taxon>
        <taxon>BOP clade</taxon>
        <taxon>Pooideae</taxon>
        <taxon>Triticodae</taxon>
        <taxon>Triticeae</taxon>
        <taxon>Hordeinae</taxon>
        <taxon>Hordeum</taxon>
    </lineage>
</organism>
<dbReference type="EMBL" id="AK363978">
    <property type="protein sequence ID" value="BAJ95181.1"/>
    <property type="molecule type" value="mRNA"/>
</dbReference>
<dbReference type="GO" id="GO:0006355">
    <property type="term" value="P:regulation of DNA-templated transcription"/>
    <property type="evidence" value="ECO:0007669"/>
    <property type="project" value="InterPro"/>
</dbReference>
<dbReference type="CDD" id="cd00202">
    <property type="entry name" value="ZnF_GATA"/>
    <property type="match status" value="1"/>
</dbReference>
<dbReference type="AlphaFoldDB" id="F2DJB0"/>